<accession>A0A1G9SXK3</accession>
<dbReference type="AlphaFoldDB" id="A0A1G9SXK3"/>
<gene>
    <name evidence="1" type="ORF">SAMN04488514_108137</name>
</gene>
<evidence type="ECO:0000313" key="2">
    <source>
        <dbReference type="Proteomes" id="UP000199440"/>
    </source>
</evidence>
<evidence type="ECO:0000313" key="1">
    <source>
        <dbReference type="EMBL" id="SDM40047.1"/>
    </source>
</evidence>
<protein>
    <submittedName>
        <fullName evidence="1">Uncharacterized protein</fullName>
    </submittedName>
</protein>
<proteinExistence type="predicted"/>
<organism evidence="1 2">
    <name type="scientific">Kriegella aquimaris</name>
    <dbReference type="NCBI Taxonomy" id="192904"/>
    <lineage>
        <taxon>Bacteria</taxon>
        <taxon>Pseudomonadati</taxon>
        <taxon>Bacteroidota</taxon>
        <taxon>Flavobacteriia</taxon>
        <taxon>Flavobacteriales</taxon>
        <taxon>Flavobacteriaceae</taxon>
        <taxon>Kriegella</taxon>
    </lineage>
</organism>
<dbReference type="STRING" id="192904.SAMN04488514_108137"/>
<name>A0A1G9SXK3_9FLAO</name>
<dbReference type="Proteomes" id="UP000199440">
    <property type="component" value="Unassembled WGS sequence"/>
</dbReference>
<dbReference type="OrthoDB" id="3678706at2"/>
<sequence length="296" mass="33828">MGIAYKKQSIQDWITQQWVIIFGEKIDKTKHKWLLGPFGGTNGIGQKFISQLAEKEHLVIENQKMNKGLIESIDQLNLSTNELNALSQDVIDFYQNTSNYDLQLKAKWNPLFKGFGILVRIIFSKRIEQLNVPIQNVENSSGLTSEIIQLLDSETNEVKRTIWLRAFKSTGQIVYSGVYETCTIPSGKSCIKAIFTLPKGNATVILTPKIGENGELILDSEGQKIGDSGFYFLLKDSKGQLWTKFIKSFKDQLVVRSENDRITATQTLTLWNLRVLKFEYEIKKRNTTSYSQYHKT</sequence>
<keyword evidence="2" id="KW-1185">Reference proteome</keyword>
<dbReference type="EMBL" id="FNGV01000008">
    <property type="protein sequence ID" value="SDM40047.1"/>
    <property type="molecule type" value="Genomic_DNA"/>
</dbReference>
<reference evidence="1 2" key="1">
    <citation type="submission" date="2016-10" db="EMBL/GenBank/DDBJ databases">
        <authorList>
            <person name="de Groot N.N."/>
        </authorList>
    </citation>
    <scope>NUCLEOTIDE SEQUENCE [LARGE SCALE GENOMIC DNA]</scope>
    <source>
        <strain evidence="1 2">DSM 19886</strain>
    </source>
</reference>
<dbReference type="RefSeq" id="WP_089891581.1">
    <property type="nucleotide sequence ID" value="NZ_FNGV01000008.1"/>
</dbReference>